<dbReference type="EMBL" id="JAHRHJ020000008">
    <property type="protein sequence ID" value="KAH9305382.1"/>
    <property type="molecule type" value="Genomic_DNA"/>
</dbReference>
<feature type="non-terminal residue" evidence="2">
    <location>
        <position position="1"/>
    </location>
</feature>
<evidence type="ECO:0000313" key="3">
    <source>
        <dbReference type="Proteomes" id="UP000824469"/>
    </source>
</evidence>
<gene>
    <name evidence="2" type="ORF">KI387_009786</name>
</gene>
<organism evidence="2 3">
    <name type="scientific">Taxus chinensis</name>
    <name type="common">Chinese yew</name>
    <name type="synonym">Taxus wallichiana var. chinensis</name>
    <dbReference type="NCBI Taxonomy" id="29808"/>
    <lineage>
        <taxon>Eukaryota</taxon>
        <taxon>Viridiplantae</taxon>
        <taxon>Streptophyta</taxon>
        <taxon>Embryophyta</taxon>
        <taxon>Tracheophyta</taxon>
        <taxon>Spermatophyta</taxon>
        <taxon>Pinopsida</taxon>
        <taxon>Pinidae</taxon>
        <taxon>Conifers II</taxon>
        <taxon>Cupressales</taxon>
        <taxon>Taxaceae</taxon>
        <taxon>Taxus</taxon>
    </lineage>
</organism>
<dbReference type="Proteomes" id="UP000824469">
    <property type="component" value="Unassembled WGS sequence"/>
</dbReference>
<dbReference type="AlphaFoldDB" id="A0AA38FK56"/>
<comment type="caution">
    <text evidence="2">The sequence shown here is derived from an EMBL/GenBank/DDBJ whole genome shotgun (WGS) entry which is preliminary data.</text>
</comment>
<feature type="region of interest" description="Disordered" evidence="1">
    <location>
        <begin position="15"/>
        <end position="56"/>
    </location>
</feature>
<evidence type="ECO:0000313" key="2">
    <source>
        <dbReference type="EMBL" id="KAH9305382.1"/>
    </source>
</evidence>
<keyword evidence="3" id="KW-1185">Reference proteome</keyword>
<protein>
    <submittedName>
        <fullName evidence="2">Uncharacterized protein</fullName>
    </submittedName>
</protein>
<proteinExistence type="predicted"/>
<evidence type="ECO:0000256" key="1">
    <source>
        <dbReference type="SAM" id="MobiDB-lite"/>
    </source>
</evidence>
<reference evidence="2 3" key="1">
    <citation type="journal article" date="2021" name="Nat. Plants">
        <title>The Taxus genome provides insights into paclitaxel biosynthesis.</title>
        <authorList>
            <person name="Xiong X."/>
            <person name="Gou J."/>
            <person name="Liao Q."/>
            <person name="Li Y."/>
            <person name="Zhou Q."/>
            <person name="Bi G."/>
            <person name="Li C."/>
            <person name="Du R."/>
            <person name="Wang X."/>
            <person name="Sun T."/>
            <person name="Guo L."/>
            <person name="Liang H."/>
            <person name="Lu P."/>
            <person name="Wu Y."/>
            <person name="Zhang Z."/>
            <person name="Ro D.K."/>
            <person name="Shang Y."/>
            <person name="Huang S."/>
            <person name="Yan J."/>
        </authorList>
    </citation>
    <scope>NUCLEOTIDE SEQUENCE [LARGE SCALE GENOMIC DNA]</scope>
    <source>
        <strain evidence="2">Ta-2019</strain>
    </source>
</reference>
<name>A0AA38FK56_TAXCH</name>
<accession>A0AA38FK56</accession>
<feature type="compositionally biased region" description="Basic and acidic residues" evidence="1">
    <location>
        <begin position="19"/>
        <end position="44"/>
    </location>
</feature>
<sequence length="56" mass="6002">GKDVKEVAWKRGSWWGKAQQREGGKAHGEARGGEPGQDGRRVERGWLGTAGGTVGR</sequence>
<feature type="non-terminal residue" evidence="2">
    <location>
        <position position="56"/>
    </location>
</feature>